<dbReference type="SUPFAM" id="SSF56935">
    <property type="entry name" value="Porins"/>
    <property type="match status" value="1"/>
</dbReference>
<dbReference type="Gene3D" id="2.40.170.20">
    <property type="entry name" value="TonB-dependent receptor, beta-barrel domain"/>
    <property type="match status" value="1"/>
</dbReference>
<feature type="domain" description="TonB-dependent receptor plug" evidence="13">
    <location>
        <begin position="86"/>
        <end position="186"/>
    </location>
</feature>
<dbReference type="PROSITE" id="PS52016">
    <property type="entry name" value="TONB_DEPENDENT_REC_3"/>
    <property type="match status" value="1"/>
</dbReference>
<keyword evidence="7 8" id="KW-0998">Cell outer membrane</keyword>
<evidence type="ECO:0000256" key="10">
    <source>
        <dbReference type="SAM" id="MobiDB-lite"/>
    </source>
</evidence>
<dbReference type="InterPro" id="IPR012910">
    <property type="entry name" value="Plug_dom"/>
</dbReference>
<dbReference type="Proteomes" id="UP000249555">
    <property type="component" value="Unassembled WGS sequence"/>
</dbReference>
<dbReference type="InterPro" id="IPR036942">
    <property type="entry name" value="Beta-barrel_TonB_sf"/>
</dbReference>
<keyword evidence="4 8" id="KW-0812">Transmembrane</keyword>
<feature type="region of interest" description="Disordered" evidence="10">
    <location>
        <begin position="21"/>
        <end position="66"/>
    </location>
</feature>
<keyword evidence="3 8" id="KW-1134">Transmembrane beta strand</keyword>
<dbReference type="PANTHER" id="PTHR40980:SF3">
    <property type="entry name" value="TONB-DEPENDENT RECEPTOR-LIKE BETA-BARREL DOMAIN-CONTAINING PROTEIN"/>
    <property type="match status" value="1"/>
</dbReference>
<keyword evidence="2 8" id="KW-0813">Transport</keyword>
<reference evidence="14 15" key="1">
    <citation type="submission" date="2017-08" db="EMBL/GenBank/DDBJ databases">
        <title>Infants hospitalized years apart are colonized by the same room-sourced microbial strains.</title>
        <authorList>
            <person name="Brooks B."/>
            <person name="Olm M.R."/>
            <person name="Firek B.A."/>
            <person name="Baker R."/>
            <person name="Thomas B.C."/>
            <person name="Morowitz M.J."/>
            <person name="Banfield J.F."/>
        </authorList>
    </citation>
    <scope>NUCLEOTIDE SEQUENCE [LARGE SCALE GENOMIC DNA]</scope>
    <source>
        <strain evidence="14">S2_018_000_R3_119</strain>
    </source>
</reference>
<evidence type="ECO:0000313" key="15">
    <source>
        <dbReference type="Proteomes" id="UP000249555"/>
    </source>
</evidence>
<evidence type="ECO:0000256" key="6">
    <source>
        <dbReference type="ARBA" id="ARBA00023136"/>
    </source>
</evidence>
<keyword evidence="14" id="KW-0675">Receptor</keyword>
<feature type="domain" description="TonB-dependent receptor-like beta-barrel" evidence="12">
    <location>
        <begin position="425"/>
        <end position="907"/>
    </location>
</feature>
<evidence type="ECO:0000256" key="5">
    <source>
        <dbReference type="ARBA" id="ARBA00023077"/>
    </source>
</evidence>
<dbReference type="InterPro" id="IPR039426">
    <property type="entry name" value="TonB-dep_rcpt-like"/>
</dbReference>
<organism evidence="14 15">
    <name type="scientific">Sphingomonas taxi</name>
    <dbReference type="NCBI Taxonomy" id="1549858"/>
    <lineage>
        <taxon>Bacteria</taxon>
        <taxon>Pseudomonadati</taxon>
        <taxon>Pseudomonadota</taxon>
        <taxon>Alphaproteobacteria</taxon>
        <taxon>Sphingomonadales</taxon>
        <taxon>Sphingomonadaceae</taxon>
        <taxon>Sphingomonas</taxon>
    </lineage>
</organism>
<dbReference type="PANTHER" id="PTHR40980">
    <property type="entry name" value="PLUG DOMAIN-CONTAINING PROTEIN"/>
    <property type="match status" value="1"/>
</dbReference>
<name>A0A2W4YRA8_9SPHN</name>
<protein>
    <submittedName>
        <fullName evidence="14">TonB-dependent receptor</fullName>
    </submittedName>
</protein>
<keyword evidence="5 9" id="KW-0798">TonB box</keyword>
<sequence>MNAKARLCASVAAVAITTAAPATAQTSSTTQVKAGGQDLPKPTTASDQNANPAAPQPSVQESPTEGGDEIVVTGLRRSLQSAQAIKRNSDGIVDAIVAEDIGKLPDTFASSALARVSGVQVTRGGGESAGVTVRGLPDLSTTYNGREIFTAEGRFVQIQDFPAGTVAALEVYKSGTANLIEGGIGGQVNVRGRRPFDFNGFELSGSLNGVNWQQSGKMSWNGNLLVSDRWDTGIGEMGLLVNASYVGINFLDATREQSLVIGTTNSANTPDTAGGVRYPDAQSLFLGYGRRWRPSANAAFQWKPTPELEIYVDGLYQGYRGRDSNRFMFVPIFGGADFQLTNLTTRPGNANVAQSATVTGANAPDGYYGSANGTTNTYQAGGGAIWKHDNLQISGDFAYTDSSYTFDLINIDYTFRSSPVRNVVFEAPGTDGGPTLNLGDFNLTDPANYLSRGFFQEYTKVGGKDIQSRVDVQYDVGDGLLKRLQFGVRYNDRDANRDRGAPYIFNLTAQLPITALPVSTESTLAGFGYNNTFPIRTFTAIPSSSIRDNLVALRSFYGAPAGRPEFNPSENFRANEKALAAYAQVKYGFDIGSVVVDGVVGLRAIRTKNRISGFLRDEQTPGNFVITPVTAKNEYTDYLPNVSARVAATDELQLRLAYTQTRTRPNFFDLNPALTVGSPPTIDPNNPPNSNDPNSNARTITAGNPNLSPLTSNNYDASLEWYFSRSGSLTGAIFRRDAQGFISNTTVFTTDPTYGRVRFTQPENTGATRFQGVEVGFTSFLDIDGLPNWAKGFGLQANGTYVDSKGDLASTLATSPNVAGQQQRFNGVSKWTYNLVGLYERPFFSARVAYNYRSDFVQYYSQEPLDVDVNGAQRTGGVIEKARGQLDLSATVTPVPSVTLAFDIVNVLGNPIRRYREFNDAGDQFARQIFYLERTYSLGVRFRF</sequence>
<evidence type="ECO:0000256" key="11">
    <source>
        <dbReference type="SAM" id="SignalP"/>
    </source>
</evidence>
<dbReference type="Gene3D" id="2.170.130.10">
    <property type="entry name" value="TonB-dependent receptor, plug domain"/>
    <property type="match status" value="1"/>
</dbReference>
<dbReference type="NCBIfam" id="TIGR01782">
    <property type="entry name" value="TonB-Xanth-Caul"/>
    <property type="match status" value="1"/>
</dbReference>
<feature type="region of interest" description="Disordered" evidence="10">
    <location>
        <begin position="669"/>
        <end position="708"/>
    </location>
</feature>
<evidence type="ECO:0000313" key="14">
    <source>
        <dbReference type="EMBL" id="PZO72086.1"/>
    </source>
</evidence>
<feature type="compositionally biased region" description="Polar residues" evidence="10">
    <location>
        <begin position="43"/>
        <end position="63"/>
    </location>
</feature>
<proteinExistence type="inferred from homology"/>
<evidence type="ECO:0000256" key="1">
    <source>
        <dbReference type="ARBA" id="ARBA00004571"/>
    </source>
</evidence>
<evidence type="ECO:0000259" key="12">
    <source>
        <dbReference type="Pfam" id="PF00593"/>
    </source>
</evidence>
<feature type="compositionally biased region" description="Low complexity" evidence="10">
    <location>
        <begin position="21"/>
        <end position="34"/>
    </location>
</feature>
<evidence type="ECO:0000256" key="3">
    <source>
        <dbReference type="ARBA" id="ARBA00022452"/>
    </source>
</evidence>
<comment type="similarity">
    <text evidence="8 9">Belongs to the TonB-dependent receptor family.</text>
</comment>
<dbReference type="GO" id="GO:0009279">
    <property type="term" value="C:cell outer membrane"/>
    <property type="evidence" value="ECO:0007669"/>
    <property type="project" value="UniProtKB-SubCell"/>
</dbReference>
<dbReference type="Pfam" id="PF00593">
    <property type="entry name" value="TonB_dep_Rec_b-barrel"/>
    <property type="match status" value="1"/>
</dbReference>
<accession>A0A2W4YRA8</accession>
<evidence type="ECO:0000256" key="9">
    <source>
        <dbReference type="RuleBase" id="RU003357"/>
    </source>
</evidence>
<feature type="chain" id="PRO_5015935325" evidence="11">
    <location>
        <begin position="25"/>
        <end position="944"/>
    </location>
</feature>
<comment type="caution">
    <text evidence="14">The sequence shown here is derived from an EMBL/GenBank/DDBJ whole genome shotgun (WGS) entry which is preliminary data.</text>
</comment>
<dbReference type="InterPro" id="IPR037066">
    <property type="entry name" value="Plug_dom_sf"/>
</dbReference>
<dbReference type="EMBL" id="QFMX01000016">
    <property type="protein sequence ID" value="PZO72086.1"/>
    <property type="molecule type" value="Genomic_DNA"/>
</dbReference>
<dbReference type="InterPro" id="IPR000531">
    <property type="entry name" value="Beta-barrel_TonB"/>
</dbReference>
<evidence type="ECO:0000256" key="2">
    <source>
        <dbReference type="ARBA" id="ARBA00022448"/>
    </source>
</evidence>
<dbReference type="InterPro" id="IPR010104">
    <property type="entry name" value="TonB_rcpt_bac"/>
</dbReference>
<evidence type="ECO:0000256" key="4">
    <source>
        <dbReference type="ARBA" id="ARBA00022692"/>
    </source>
</evidence>
<gene>
    <name evidence="14" type="ORF">DI640_13605</name>
</gene>
<feature type="signal peptide" evidence="11">
    <location>
        <begin position="1"/>
        <end position="24"/>
    </location>
</feature>
<keyword evidence="11" id="KW-0732">Signal</keyword>
<evidence type="ECO:0000256" key="7">
    <source>
        <dbReference type="ARBA" id="ARBA00023237"/>
    </source>
</evidence>
<keyword evidence="6 8" id="KW-0472">Membrane</keyword>
<evidence type="ECO:0000256" key="8">
    <source>
        <dbReference type="PROSITE-ProRule" id="PRU01360"/>
    </source>
</evidence>
<dbReference type="Pfam" id="PF07715">
    <property type="entry name" value="Plug"/>
    <property type="match status" value="1"/>
</dbReference>
<evidence type="ECO:0000259" key="13">
    <source>
        <dbReference type="Pfam" id="PF07715"/>
    </source>
</evidence>
<feature type="compositionally biased region" description="Polar residues" evidence="10">
    <location>
        <begin position="697"/>
        <end position="708"/>
    </location>
</feature>
<dbReference type="AlphaFoldDB" id="A0A2W4YRA8"/>
<comment type="subcellular location">
    <subcellularLocation>
        <location evidence="1 8">Cell outer membrane</location>
        <topology evidence="1 8">Multi-pass membrane protein</topology>
    </subcellularLocation>
</comment>